<keyword evidence="5 13" id="KW-0444">Lipid biosynthesis</keyword>
<keyword evidence="11 13" id="KW-0443">Lipid metabolism</keyword>
<gene>
    <name evidence="13" type="primary">lpxK</name>
    <name evidence="15" type="ORF">H8K55_14285</name>
</gene>
<dbReference type="InterPro" id="IPR027417">
    <property type="entry name" value="P-loop_NTPase"/>
</dbReference>
<keyword evidence="16" id="KW-1185">Reference proteome</keyword>
<evidence type="ECO:0000256" key="13">
    <source>
        <dbReference type="HAMAP-Rule" id="MF_00409"/>
    </source>
</evidence>
<keyword evidence="6 13" id="KW-0441">Lipid A biosynthesis</keyword>
<comment type="pathway">
    <text evidence="2 13">Glycolipid biosynthesis; lipid IV(A) biosynthesis; lipid IV(A) from (3R)-3-hydroxytetradecanoyl-[acyl-carrier-protein] and UDP-N-acetyl-alpha-D-glucosamine: step 6/6.</text>
</comment>
<dbReference type="SUPFAM" id="SSF52540">
    <property type="entry name" value="P-loop containing nucleoside triphosphate hydrolases"/>
    <property type="match status" value="1"/>
</dbReference>
<comment type="similarity">
    <text evidence="13">Belongs to the LpxK family.</text>
</comment>
<evidence type="ECO:0000256" key="8">
    <source>
        <dbReference type="ARBA" id="ARBA00022741"/>
    </source>
</evidence>
<feature type="transmembrane region" description="Helical" evidence="14">
    <location>
        <begin position="20"/>
        <end position="46"/>
    </location>
</feature>
<organism evidence="15 16">
    <name type="scientific">Undibacterium flavidum</name>
    <dbReference type="NCBI Taxonomy" id="2762297"/>
    <lineage>
        <taxon>Bacteria</taxon>
        <taxon>Pseudomonadati</taxon>
        <taxon>Pseudomonadota</taxon>
        <taxon>Betaproteobacteria</taxon>
        <taxon>Burkholderiales</taxon>
        <taxon>Oxalobacteraceae</taxon>
        <taxon>Undibacterium</taxon>
    </lineage>
</organism>
<dbReference type="GO" id="GO:0009029">
    <property type="term" value="F:lipid-A 4'-kinase activity"/>
    <property type="evidence" value="ECO:0007669"/>
    <property type="project" value="UniProtKB-EC"/>
</dbReference>
<evidence type="ECO:0000256" key="3">
    <source>
        <dbReference type="ARBA" id="ARBA00012071"/>
    </source>
</evidence>
<keyword evidence="8 13" id="KW-0547">Nucleotide-binding</keyword>
<evidence type="ECO:0000313" key="15">
    <source>
        <dbReference type="EMBL" id="MBC3874756.1"/>
    </source>
</evidence>
<reference evidence="15 16" key="1">
    <citation type="submission" date="2020-08" db="EMBL/GenBank/DDBJ databases">
        <title>Novel species isolated from subtropical streams in China.</title>
        <authorList>
            <person name="Lu H."/>
        </authorList>
    </citation>
    <scope>NUCLEOTIDE SEQUENCE [LARGE SCALE GENOMIC DNA]</scope>
    <source>
        <strain evidence="15 16">LX15W</strain>
    </source>
</reference>
<keyword evidence="14" id="KW-0472">Membrane</keyword>
<dbReference type="EMBL" id="JACOGA010000013">
    <property type="protein sequence ID" value="MBC3874756.1"/>
    <property type="molecule type" value="Genomic_DNA"/>
</dbReference>
<evidence type="ECO:0000256" key="12">
    <source>
        <dbReference type="ARBA" id="ARBA00029757"/>
    </source>
</evidence>
<accession>A0ABR6YDW4</accession>
<evidence type="ECO:0000256" key="14">
    <source>
        <dbReference type="SAM" id="Phobius"/>
    </source>
</evidence>
<evidence type="ECO:0000256" key="11">
    <source>
        <dbReference type="ARBA" id="ARBA00023098"/>
    </source>
</evidence>
<dbReference type="HAMAP" id="MF_00409">
    <property type="entry name" value="LpxK"/>
    <property type="match status" value="1"/>
</dbReference>
<evidence type="ECO:0000256" key="1">
    <source>
        <dbReference type="ARBA" id="ARBA00002274"/>
    </source>
</evidence>
<proteinExistence type="inferred from homology"/>
<keyword evidence="14" id="KW-1133">Transmembrane helix</keyword>
<comment type="function">
    <text evidence="1 13">Transfers the gamma-phosphate of ATP to the 4'-position of a tetraacyldisaccharide 1-phosphate intermediate (termed DS-1-P) to form tetraacyldisaccharide 1,4'-bis-phosphate (lipid IVA).</text>
</comment>
<evidence type="ECO:0000256" key="2">
    <source>
        <dbReference type="ARBA" id="ARBA00004870"/>
    </source>
</evidence>
<name>A0ABR6YDW4_9BURK</name>
<protein>
    <recommendedName>
        <fullName evidence="4 13">Tetraacyldisaccharide 4'-kinase</fullName>
        <ecNumber evidence="3 13">2.7.1.130</ecNumber>
    </recommendedName>
    <alternativeName>
        <fullName evidence="12 13">Lipid A 4'-kinase</fullName>
    </alternativeName>
</protein>
<evidence type="ECO:0000256" key="5">
    <source>
        <dbReference type="ARBA" id="ARBA00022516"/>
    </source>
</evidence>
<evidence type="ECO:0000256" key="10">
    <source>
        <dbReference type="ARBA" id="ARBA00022840"/>
    </source>
</evidence>
<dbReference type="Pfam" id="PF02606">
    <property type="entry name" value="LpxK"/>
    <property type="match status" value="1"/>
</dbReference>
<keyword evidence="10 13" id="KW-0067">ATP-binding</keyword>
<dbReference type="PANTHER" id="PTHR42724:SF1">
    <property type="entry name" value="TETRAACYLDISACCHARIDE 4'-KINASE, MITOCHONDRIAL-RELATED"/>
    <property type="match status" value="1"/>
</dbReference>
<sequence length="348" mass="38416">MLRAGLESFFIQAWSKRGIVALLLWPISKLFGLLLNFRFGLLVLGYRPQTQVKVPVIIVGNIYIGGTGKTPMVIWLVETLRQAGWNPGVISRGYGAHVERIQEVSKDSLASEVGDEPLLIVQRTACPMTVGRDRVASAQHLLSSHPTVDVLISDDGLQHYALGRDIEILMFDQRGIGNGWLLPAGPLREPAGRRRDFTILNSASPAQVSGLGNEVFSMHLQMAELINLSQPNLRQPLLAMRGKKILAAAGIGNPQRFFDMLSAQELSFKAMPLPDHFAFSAELFQHEDAEIILITEKDAVKCRQIAGLRDDPRIWVVPVAAELDAEFKNQLLTLLELTSEKKHGCTSA</sequence>
<evidence type="ECO:0000313" key="16">
    <source>
        <dbReference type="Proteomes" id="UP000624279"/>
    </source>
</evidence>
<keyword evidence="9 13" id="KW-0418">Kinase</keyword>
<evidence type="ECO:0000256" key="9">
    <source>
        <dbReference type="ARBA" id="ARBA00022777"/>
    </source>
</evidence>
<comment type="catalytic activity">
    <reaction evidence="13">
        <text>a lipid A disaccharide + ATP = a lipid IVA + ADP + H(+)</text>
        <dbReference type="Rhea" id="RHEA:67840"/>
        <dbReference type="ChEBI" id="CHEBI:15378"/>
        <dbReference type="ChEBI" id="CHEBI:30616"/>
        <dbReference type="ChEBI" id="CHEBI:176343"/>
        <dbReference type="ChEBI" id="CHEBI:176425"/>
        <dbReference type="ChEBI" id="CHEBI:456216"/>
        <dbReference type="EC" id="2.7.1.130"/>
    </reaction>
</comment>
<evidence type="ECO:0000256" key="7">
    <source>
        <dbReference type="ARBA" id="ARBA00022679"/>
    </source>
</evidence>
<dbReference type="EC" id="2.7.1.130" evidence="3 13"/>
<dbReference type="NCBIfam" id="TIGR00682">
    <property type="entry name" value="lpxK"/>
    <property type="match status" value="1"/>
</dbReference>
<dbReference type="Proteomes" id="UP000624279">
    <property type="component" value="Unassembled WGS sequence"/>
</dbReference>
<evidence type="ECO:0000256" key="4">
    <source>
        <dbReference type="ARBA" id="ARBA00016436"/>
    </source>
</evidence>
<dbReference type="InterPro" id="IPR003758">
    <property type="entry name" value="LpxK"/>
</dbReference>
<feature type="binding site" evidence="13">
    <location>
        <begin position="63"/>
        <end position="70"/>
    </location>
    <ligand>
        <name>ATP</name>
        <dbReference type="ChEBI" id="CHEBI:30616"/>
    </ligand>
</feature>
<evidence type="ECO:0000256" key="6">
    <source>
        <dbReference type="ARBA" id="ARBA00022556"/>
    </source>
</evidence>
<dbReference type="PANTHER" id="PTHR42724">
    <property type="entry name" value="TETRAACYLDISACCHARIDE 4'-KINASE"/>
    <property type="match status" value="1"/>
</dbReference>
<keyword evidence="7 13" id="KW-0808">Transferase</keyword>
<keyword evidence="14" id="KW-0812">Transmembrane</keyword>
<comment type="caution">
    <text evidence="15">The sequence shown here is derived from an EMBL/GenBank/DDBJ whole genome shotgun (WGS) entry which is preliminary data.</text>
</comment>